<dbReference type="NCBIfam" id="TIGR02406">
    <property type="entry name" value="ectoine_EctA"/>
    <property type="match status" value="1"/>
</dbReference>
<keyword evidence="6 9" id="KW-0808">Transferase</keyword>
<comment type="catalytic activity">
    <reaction evidence="8 9">
        <text>L-2,4-diaminobutanoate + acetyl-CoA = (2S)-4-acetamido-2-aminobutanoate + CoA + H(+)</text>
        <dbReference type="Rhea" id="RHEA:16901"/>
        <dbReference type="ChEBI" id="CHEBI:15378"/>
        <dbReference type="ChEBI" id="CHEBI:57287"/>
        <dbReference type="ChEBI" id="CHEBI:57288"/>
        <dbReference type="ChEBI" id="CHEBI:58761"/>
        <dbReference type="ChEBI" id="CHEBI:58929"/>
        <dbReference type="EC" id="2.3.1.178"/>
    </reaction>
</comment>
<evidence type="ECO:0000256" key="7">
    <source>
        <dbReference type="ARBA" id="ARBA00023315"/>
    </source>
</evidence>
<evidence type="ECO:0000313" key="12">
    <source>
        <dbReference type="EMBL" id="BBX50776.1"/>
    </source>
</evidence>
<dbReference type="EC" id="2.3.1.178" evidence="4 9"/>
<keyword evidence="13" id="KW-1185">Reference proteome</keyword>
<dbReference type="Gene3D" id="3.40.630.30">
    <property type="match status" value="1"/>
</dbReference>
<dbReference type="Pfam" id="PF00583">
    <property type="entry name" value="Acetyltransf_1"/>
    <property type="match status" value="1"/>
</dbReference>
<dbReference type="CDD" id="cd04301">
    <property type="entry name" value="NAT_SF"/>
    <property type="match status" value="1"/>
</dbReference>
<dbReference type="InterPro" id="IPR016181">
    <property type="entry name" value="Acyl_CoA_acyltransferase"/>
</dbReference>
<comment type="function">
    <text evidence="1 9">Catalyzes the acetylation of L-2,4-diaminobutyrate (DABA) to gamma-N-acetyl-alpha,gamma-diaminobutyric acid (ADABA) with acetyl coenzyme A.</text>
</comment>
<evidence type="ECO:0000259" key="11">
    <source>
        <dbReference type="PROSITE" id="PS51186"/>
    </source>
</evidence>
<protein>
    <recommendedName>
        <fullName evidence="5 9">L-2,4-diaminobutyric acid acetyltransferase</fullName>
        <shortName evidence="9">DABA acetyltransferase</shortName>
        <ecNumber evidence="4 9">2.3.1.178</ecNumber>
    </recommendedName>
</protein>
<dbReference type="EMBL" id="AP022570">
    <property type="protein sequence ID" value="BBX50776.1"/>
    <property type="molecule type" value="Genomic_DNA"/>
</dbReference>
<evidence type="ECO:0000256" key="1">
    <source>
        <dbReference type="ARBA" id="ARBA00003741"/>
    </source>
</evidence>
<accession>A0A6N4V5G0</accession>
<dbReference type="PROSITE" id="PS51186">
    <property type="entry name" value="GNAT"/>
    <property type="match status" value="1"/>
</dbReference>
<proteinExistence type="inferred from homology"/>
<dbReference type="RefSeq" id="WP_163673313.1">
    <property type="nucleotide sequence ID" value="NZ_AP022570.1"/>
</dbReference>
<sequence length="194" mass="20610">MESVNPALNDLSGESAPGGQPRPDSREQHLRRPRAADGLAVHKLVADSGVLDLNSTYAYVLLCTDFADSSIVAERDGRVCGFIGGYHPPQRPDVLFVWQVVVAASERGTGLGGAMLDALVHRIRSERGGHPVTVEATVAPSNASSRALFGGLARRHGVPMTEHDHFSAADLDPEGAHEDEPLLRIGPITAPLND</sequence>
<feature type="region of interest" description="Disordered" evidence="10">
    <location>
        <begin position="168"/>
        <end position="194"/>
    </location>
</feature>
<evidence type="ECO:0000256" key="3">
    <source>
        <dbReference type="ARBA" id="ARBA00010712"/>
    </source>
</evidence>
<evidence type="ECO:0000313" key="13">
    <source>
        <dbReference type="Proteomes" id="UP000466785"/>
    </source>
</evidence>
<dbReference type="AlphaFoldDB" id="A0A6N4V5G0"/>
<dbReference type="Proteomes" id="UP000466785">
    <property type="component" value="Chromosome"/>
</dbReference>
<comment type="similarity">
    <text evidence="3 9">Belongs to the acetyltransferase family. EctA subfamily.</text>
</comment>
<dbReference type="GO" id="GO:0033816">
    <property type="term" value="F:diaminobutyrate acetyltransferase activity"/>
    <property type="evidence" value="ECO:0007669"/>
    <property type="project" value="UniProtKB-EC"/>
</dbReference>
<gene>
    <name evidence="9 12" type="primary">ectA</name>
    <name evidence="12" type="ORF">MPOR_18020</name>
</gene>
<evidence type="ECO:0000256" key="6">
    <source>
        <dbReference type="ARBA" id="ARBA00022679"/>
    </source>
</evidence>
<evidence type="ECO:0000256" key="8">
    <source>
        <dbReference type="ARBA" id="ARBA00048924"/>
    </source>
</evidence>
<evidence type="ECO:0000256" key="4">
    <source>
        <dbReference type="ARBA" id="ARBA00012355"/>
    </source>
</evidence>
<dbReference type="KEGG" id="mpof:MPOR_18020"/>
<dbReference type="SUPFAM" id="SSF55729">
    <property type="entry name" value="Acyl-CoA N-acyltransferases (Nat)"/>
    <property type="match status" value="1"/>
</dbReference>
<feature type="domain" description="N-acetyltransferase" evidence="11">
    <location>
        <begin position="28"/>
        <end position="173"/>
    </location>
</feature>
<dbReference type="UniPathway" id="UPA00067">
    <property type="reaction ID" value="UER00122"/>
</dbReference>
<feature type="region of interest" description="Disordered" evidence="10">
    <location>
        <begin position="1"/>
        <end position="32"/>
    </location>
</feature>
<organism evidence="12 13">
    <name type="scientific">Mycolicibacterium poriferae</name>
    <dbReference type="NCBI Taxonomy" id="39694"/>
    <lineage>
        <taxon>Bacteria</taxon>
        <taxon>Bacillati</taxon>
        <taxon>Actinomycetota</taxon>
        <taxon>Actinomycetes</taxon>
        <taxon>Mycobacteriales</taxon>
        <taxon>Mycobacteriaceae</taxon>
        <taxon>Mycolicibacterium</taxon>
    </lineage>
</organism>
<name>A0A6N4V5G0_9MYCO</name>
<dbReference type="InterPro" id="IPR012772">
    <property type="entry name" value="Ectoine_EctA"/>
</dbReference>
<evidence type="ECO:0000256" key="10">
    <source>
        <dbReference type="SAM" id="MobiDB-lite"/>
    </source>
</evidence>
<keyword evidence="7 9" id="KW-0012">Acyltransferase</keyword>
<dbReference type="GO" id="GO:0019491">
    <property type="term" value="P:ectoine biosynthetic process"/>
    <property type="evidence" value="ECO:0007669"/>
    <property type="project" value="UniProtKB-UniPathway"/>
</dbReference>
<comment type="pathway">
    <text evidence="2 9">Amine and polyamine biosynthesis; ectoine biosynthesis; L-ectoine from L-aspartate 4-semialdehyde: step 2/3.</text>
</comment>
<evidence type="ECO:0000256" key="9">
    <source>
        <dbReference type="RuleBase" id="RU365045"/>
    </source>
</evidence>
<evidence type="ECO:0000256" key="5">
    <source>
        <dbReference type="ARBA" id="ARBA00017935"/>
    </source>
</evidence>
<reference evidence="12 13" key="1">
    <citation type="journal article" date="2019" name="Emerg. Microbes Infect.">
        <title>Comprehensive subspecies identification of 175 nontuberculous mycobacteria species based on 7547 genomic profiles.</title>
        <authorList>
            <person name="Matsumoto Y."/>
            <person name="Kinjo T."/>
            <person name="Motooka D."/>
            <person name="Nabeya D."/>
            <person name="Jung N."/>
            <person name="Uechi K."/>
            <person name="Horii T."/>
            <person name="Iida T."/>
            <person name="Fujita J."/>
            <person name="Nakamura S."/>
        </authorList>
    </citation>
    <scope>NUCLEOTIDE SEQUENCE [LARGE SCALE GENOMIC DNA]</scope>
    <source>
        <strain evidence="12 13">JCM 12603</strain>
    </source>
</reference>
<dbReference type="InterPro" id="IPR000182">
    <property type="entry name" value="GNAT_dom"/>
</dbReference>
<evidence type="ECO:0000256" key="2">
    <source>
        <dbReference type="ARBA" id="ARBA00004978"/>
    </source>
</evidence>